<comment type="caution">
    <text evidence="3">The sequence shown here is derived from an EMBL/GenBank/DDBJ whole genome shotgun (WGS) entry which is preliminary data.</text>
</comment>
<evidence type="ECO:0000256" key="1">
    <source>
        <dbReference type="SAM" id="MobiDB-lite"/>
    </source>
</evidence>
<organism evidence="3 4">
    <name type="scientific">Nematocida ausubeli (strain ATCC PRA-371 / ERTm2)</name>
    <name type="common">Nematode killer fungus</name>
    <dbReference type="NCBI Taxonomy" id="1913371"/>
    <lineage>
        <taxon>Eukaryota</taxon>
        <taxon>Fungi</taxon>
        <taxon>Fungi incertae sedis</taxon>
        <taxon>Microsporidia</taxon>
        <taxon>Nematocida</taxon>
    </lineage>
</organism>
<feature type="transmembrane region" description="Helical" evidence="2">
    <location>
        <begin position="12"/>
        <end position="32"/>
    </location>
</feature>
<dbReference type="Proteomes" id="UP000054524">
    <property type="component" value="Unassembled WGS sequence"/>
</dbReference>
<proteinExistence type="predicted"/>
<accession>A0A086J3Z9</accession>
<keyword evidence="2" id="KW-0812">Transmembrane</keyword>
<gene>
    <name evidence="3" type="ORF">NESG_01023</name>
</gene>
<keyword evidence="2" id="KW-0472">Membrane</keyword>
<feature type="compositionally biased region" description="Low complexity" evidence="1">
    <location>
        <begin position="124"/>
        <end position="133"/>
    </location>
</feature>
<reference evidence="3 4" key="1">
    <citation type="journal article" date="2014" name="Genome Announc.">
        <title>Genome Sequence of the Microsporidian Species Nematocida sp1 Strain ERTm6 (ATCC PRA-372).</title>
        <authorList>
            <person name="Bakowski M.A."/>
            <person name="Priest M."/>
            <person name="Young S."/>
            <person name="Cuomo C.A."/>
            <person name="Troemel E.R."/>
        </authorList>
    </citation>
    <scope>NUCLEOTIDE SEQUENCE [LARGE SCALE GENOMIC DNA]</scope>
    <source>
        <strain evidence="3 4">ERTm6</strain>
    </source>
</reference>
<dbReference type="GeneID" id="77675996"/>
<keyword evidence="2" id="KW-1133">Transmembrane helix</keyword>
<sequence length="217" mass="24423">MTTITKNRTNKIIALIMGIVIAIAFIAIYLVLTKFGNDSSDKDTSMIPKSTTNLEPEKLTELKVQKRKAHHNAQLSKEEQRDSSKKSDVQPNLVNPTKIKPKPEVKPKEVKPEVKPRVVDATLNPNTNTTPIPEQGAQDRPVAQVKPEVADKKFPFMLMRAFNYIYTPIKNGVDSIQKYLYNWYARLRYGANPIVPIPEVREETPEVTTPTVTGTLA</sequence>
<name>A0A086J3Z9_NEMA1</name>
<evidence type="ECO:0000256" key="2">
    <source>
        <dbReference type="SAM" id="Phobius"/>
    </source>
</evidence>
<feature type="compositionally biased region" description="Basic and acidic residues" evidence="1">
    <location>
        <begin position="55"/>
        <end position="64"/>
    </location>
</feature>
<protein>
    <submittedName>
        <fullName evidence="3">Uncharacterized protein</fullName>
    </submittedName>
</protein>
<dbReference type="HOGENOM" id="CLU_1245696_0_0_1"/>
<evidence type="ECO:0000313" key="3">
    <source>
        <dbReference type="EMBL" id="KFG26867.1"/>
    </source>
</evidence>
<evidence type="ECO:0000313" key="4">
    <source>
        <dbReference type="Proteomes" id="UP000054524"/>
    </source>
</evidence>
<dbReference type="RefSeq" id="XP_052905422.1">
    <property type="nucleotide sequence ID" value="XM_053048662.1"/>
</dbReference>
<feature type="compositionally biased region" description="Basic and acidic residues" evidence="1">
    <location>
        <begin position="76"/>
        <end position="88"/>
    </location>
</feature>
<feature type="region of interest" description="Disordered" evidence="1">
    <location>
        <begin position="40"/>
        <end position="141"/>
    </location>
</feature>
<dbReference type="AlphaFoldDB" id="A0A086J3Z9"/>
<feature type="compositionally biased region" description="Basic and acidic residues" evidence="1">
    <location>
        <begin position="101"/>
        <end position="118"/>
    </location>
</feature>
<keyword evidence="4" id="KW-1185">Reference proteome</keyword>
<dbReference type="EMBL" id="AKIJ01000002">
    <property type="protein sequence ID" value="KFG26867.1"/>
    <property type="molecule type" value="Genomic_DNA"/>
</dbReference>